<name>A0A644T4P2_9ZZZZ</name>
<evidence type="ECO:0008006" key="2">
    <source>
        <dbReference type="Google" id="ProtNLM"/>
    </source>
</evidence>
<proteinExistence type="predicted"/>
<sequence length="60" mass="6637">MNLKAITKVYSNGQRGTLTSVPSLIRQAMGIKKGDSLEWDLDTKTDELIIKVIRADNSSD</sequence>
<protein>
    <recommendedName>
        <fullName evidence="2">SpoVT-AbrB domain-containing protein</fullName>
    </recommendedName>
</protein>
<dbReference type="AlphaFoldDB" id="A0A644T4P2"/>
<evidence type="ECO:0000313" key="1">
    <source>
        <dbReference type="EMBL" id="MPL61893.1"/>
    </source>
</evidence>
<dbReference type="EMBL" id="VSSQ01000016">
    <property type="protein sequence ID" value="MPL61893.1"/>
    <property type="molecule type" value="Genomic_DNA"/>
</dbReference>
<organism evidence="1">
    <name type="scientific">bioreactor metagenome</name>
    <dbReference type="NCBI Taxonomy" id="1076179"/>
    <lineage>
        <taxon>unclassified sequences</taxon>
        <taxon>metagenomes</taxon>
        <taxon>ecological metagenomes</taxon>
    </lineage>
</organism>
<gene>
    <name evidence="1" type="ORF">SDC9_07482</name>
</gene>
<accession>A0A644T4P2</accession>
<dbReference type="Gene3D" id="2.10.260.10">
    <property type="match status" value="1"/>
</dbReference>
<comment type="caution">
    <text evidence="1">The sequence shown here is derived from an EMBL/GenBank/DDBJ whole genome shotgun (WGS) entry which is preliminary data.</text>
</comment>
<reference evidence="1" key="1">
    <citation type="submission" date="2019-08" db="EMBL/GenBank/DDBJ databases">
        <authorList>
            <person name="Kucharzyk K."/>
            <person name="Murdoch R.W."/>
            <person name="Higgins S."/>
            <person name="Loffler F."/>
        </authorList>
    </citation>
    <scope>NUCLEOTIDE SEQUENCE</scope>
</reference>